<dbReference type="EMBL" id="RZNC01000001">
    <property type="protein sequence ID" value="RWZ68189.1"/>
    <property type="molecule type" value="Genomic_DNA"/>
</dbReference>
<keyword evidence="2" id="KW-1185">Reference proteome</keyword>
<dbReference type="RefSeq" id="WP_128497454.1">
    <property type="nucleotide sequence ID" value="NZ_RZNC01000001.1"/>
</dbReference>
<organism evidence="1 2">
    <name type="scientific">Labedella populi</name>
    <dbReference type="NCBI Taxonomy" id="2498850"/>
    <lineage>
        <taxon>Bacteria</taxon>
        <taxon>Bacillati</taxon>
        <taxon>Actinomycetota</taxon>
        <taxon>Actinomycetes</taxon>
        <taxon>Micrococcales</taxon>
        <taxon>Microbacteriaceae</taxon>
        <taxon>Labedella</taxon>
    </lineage>
</organism>
<dbReference type="OrthoDB" id="5953925at2"/>
<evidence type="ECO:0008006" key="3">
    <source>
        <dbReference type="Google" id="ProtNLM"/>
    </source>
</evidence>
<dbReference type="AlphaFoldDB" id="A0A3S5CP83"/>
<accession>A0A3S5CP83</accession>
<evidence type="ECO:0000313" key="1">
    <source>
        <dbReference type="EMBL" id="RWZ68189.1"/>
    </source>
</evidence>
<sequence length="121" mass="13519">MSEHTSSLSIARDQALAVRSQYEVLEERFNGKTWSLHELMIGFSNDVGYIGRLLLAHDGTWGIDGDPRAELEHKLAESMWWTFVLADKLGIDLDQAYAETMANISGGLEATIARTRPDHSN</sequence>
<name>A0A3S5CP83_9MICO</name>
<dbReference type="SUPFAM" id="SSF101386">
    <property type="entry name" value="all-alpha NTP pyrophosphatases"/>
    <property type="match status" value="1"/>
</dbReference>
<dbReference type="Gene3D" id="1.10.287.1080">
    <property type="entry name" value="MazG-like"/>
    <property type="match status" value="1"/>
</dbReference>
<proteinExistence type="predicted"/>
<protein>
    <recommendedName>
        <fullName evidence="3">MazG-like protein</fullName>
    </recommendedName>
</protein>
<evidence type="ECO:0000313" key="2">
    <source>
        <dbReference type="Proteomes" id="UP000288603"/>
    </source>
</evidence>
<dbReference type="Proteomes" id="UP000288603">
    <property type="component" value="Unassembled WGS sequence"/>
</dbReference>
<reference evidence="1 2" key="1">
    <citation type="submission" date="2018-12" db="EMBL/GenBank/DDBJ databases">
        <authorList>
            <person name="Li F."/>
        </authorList>
    </citation>
    <scope>NUCLEOTIDE SEQUENCE [LARGE SCALE GENOMIC DNA]</scope>
    <source>
        <strain evidence="1 2">8H24J-4-2</strain>
    </source>
</reference>
<gene>
    <name evidence="1" type="ORF">ELQ92_02855</name>
</gene>
<comment type="caution">
    <text evidence="1">The sequence shown here is derived from an EMBL/GenBank/DDBJ whole genome shotgun (WGS) entry which is preliminary data.</text>
</comment>